<organism evidence="7 8">
    <name type="scientific">Dibothriocephalus latus</name>
    <name type="common">Fish tapeworm</name>
    <name type="synonym">Diphyllobothrium latum</name>
    <dbReference type="NCBI Taxonomy" id="60516"/>
    <lineage>
        <taxon>Eukaryota</taxon>
        <taxon>Metazoa</taxon>
        <taxon>Spiralia</taxon>
        <taxon>Lophotrochozoa</taxon>
        <taxon>Platyhelminthes</taxon>
        <taxon>Cestoda</taxon>
        <taxon>Eucestoda</taxon>
        <taxon>Diphyllobothriidea</taxon>
        <taxon>Diphyllobothriidae</taxon>
        <taxon>Dibothriocephalus</taxon>
    </lineage>
</organism>
<reference evidence="7 8" key="1">
    <citation type="submission" date="2018-11" db="EMBL/GenBank/DDBJ databases">
        <authorList>
            <consortium name="Pathogen Informatics"/>
        </authorList>
    </citation>
    <scope>NUCLEOTIDE SEQUENCE [LARGE SCALE GENOMIC DNA]</scope>
</reference>
<keyword evidence="5" id="KW-0966">Cell projection</keyword>
<evidence type="ECO:0000313" key="7">
    <source>
        <dbReference type="EMBL" id="VDN21949.1"/>
    </source>
</evidence>
<dbReference type="AlphaFoldDB" id="A0A3P7PRI8"/>
<comment type="subcellular location">
    <subcellularLocation>
        <location evidence="1">Cell projection</location>
        <location evidence="1">Cilium</location>
    </subcellularLocation>
    <subcellularLocation>
        <location evidence="2">Cytoplasm</location>
    </subcellularLocation>
</comment>
<dbReference type="EMBL" id="UYRU01072188">
    <property type="protein sequence ID" value="VDN21949.1"/>
    <property type="molecule type" value="Genomic_DNA"/>
</dbReference>
<dbReference type="GO" id="GO:0005929">
    <property type="term" value="C:cilium"/>
    <property type="evidence" value="ECO:0007669"/>
    <property type="project" value="UniProtKB-SubCell"/>
</dbReference>
<sequence length="173" mass="19228">MSSKIMDVLGNANFVVPLISFMDFECIIFQSEETLTERQLQVYAQFAELARTEFTQSSPGLDVTLEQAQELANNRELWPGEGFRRVGLALALAAGNPPYFAKLMEIIGVQLQIRALLALLQNSPAYTTGFPPGFNNQCDNFLFEAAGSVPCDLTEAEQFLTEKLEQARILDEV</sequence>
<evidence type="ECO:0000256" key="2">
    <source>
        <dbReference type="ARBA" id="ARBA00004496"/>
    </source>
</evidence>
<dbReference type="InterPro" id="IPR042541">
    <property type="entry name" value="BART_sf"/>
</dbReference>
<dbReference type="OrthoDB" id="272687at2759"/>
<gene>
    <name evidence="7" type="ORF">DILT_LOCUS13940</name>
</gene>
<evidence type="ECO:0000259" key="6">
    <source>
        <dbReference type="Pfam" id="PF11527"/>
    </source>
</evidence>
<feature type="domain" description="BART" evidence="6">
    <location>
        <begin position="3"/>
        <end position="72"/>
    </location>
</feature>
<dbReference type="GO" id="GO:0005737">
    <property type="term" value="C:cytoplasm"/>
    <property type="evidence" value="ECO:0007669"/>
    <property type="project" value="UniProtKB-SubCell"/>
</dbReference>
<evidence type="ECO:0000313" key="8">
    <source>
        <dbReference type="Proteomes" id="UP000281553"/>
    </source>
</evidence>
<accession>A0A3P7PRI8</accession>
<evidence type="ECO:0000256" key="4">
    <source>
        <dbReference type="ARBA" id="ARBA00023069"/>
    </source>
</evidence>
<dbReference type="InterPro" id="IPR023379">
    <property type="entry name" value="BART_dom"/>
</dbReference>
<keyword evidence="4" id="KW-0969">Cilium</keyword>
<name>A0A3P7PRI8_DIBLA</name>
<protein>
    <recommendedName>
        <fullName evidence="6">BART domain-containing protein</fullName>
    </recommendedName>
</protein>
<proteinExistence type="predicted"/>
<dbReference type="Pfam" id="PF11527">
    <property type="entry name" value="ARL2_Bind_BART"/>
    <property type="match status" value="1"/>
</dbReference>
<evidence type="ECO:0000256" key="1">
    <source>
        <dbReference type="ARBA" id="ARBA00004138"/>
    </source>
</evidence>
<evidence type="ECO:0000256" key="5">
    <source>
        <dbReference type="ARBA" id="ARBA00023273"/>
    </source>
</evidence>
<keyword evidence="3" id="KW-0963">Cytoplasm</keyword>
<dbReference type="Proteomes" id="UP000281553">
    <property type="component" value="Unassembled WGS sequence"/>
</dbReference>
<dbReference type="Gene3D" id="1.20.1520.10">
    <property type="entry name" value="ADP-ribosylation factor-like 2-binding protein, domain"/>
    <property type="match status" value="1"/>
</dbReference>
<keyword evidence="8" id="KW-1185">Reference proteome</keyword>
<evidence type="ECO:0000256" key="3">
    <source>
        <dbReference type="ARBA" id="ARBA00022490"/>
    </source>
</evidence>